<dbReference type="PANTHER" id="PTHR43065:SF42">
    <property type="entry name" value="TWO-COMPONENT SENSOR PPRA"/>
    <property type="match status" value="1"/>
</dbReference>
<dbReference type="InterPro" id="IPR013656">
    <property type="entry name" value="PAS_4"/>
</dbReference>
<proteinExistence type="predicted"/>
<accession>A0A1M5PM01</accession>
<evidence type="ECO:0000256" key="1">
    <source>
        <dbReference type="ARBA" id="ARBA00000085"/>
    </source>
</evidence>
<organism evidence="7 8">
    <name type="scientific">Bradyrhizobium erythrophlei</name>
    <dbReference type="NCBI Taxonomy" id="1437360"/>
    <lineage>
        <taxon>Bacteria</taxon>
        <taxon>Pseudomonadati</taxon>
        <taxon>Pseudomonadota</taxon>
        <taxon>Alphaproteobacteria</taxon>
        <taxon>Hyphomicrobiales</taxon>
        <taxon>Nitrobacteraceae</taxon>
        <taxon>Bradyrhizobium</taxon>
    </lineage>
</organism>
<keyword evidence="4" id="KW-0175">Coiled coil</keyword>
<dbReference type="Pfam" id="PF02518">
    <property type="entry name" value="HATPase_c"/>
    <property type="match status" value="1"/>
</dbReference>
<dbReference type="Pfam" id="PF08448">
    <property type="entry name" value="PAS_4"/>
    <property type="match status" value="1"/>
</dbReference>
<dbReference type="InterPro" id="IPR003661">
    <property type="entry name" value="HisK_dim/P_dom"/>
</dbReference>
<dbReference type="NCBIfam" id="TIGR00229">
    <property type="entry name" value="sensory_box"/>
    <property type="match status" value="1"/>
</dbReference>
<evidence type="ECO:0000256" key="2">
    <source>
        <dbReference type="ARBA" id="ARBA00012438"/>
    </source>
</evidence>
<dbReference type="PROSITE" id="PS50113">
    <property type="entry name" value="PAC"/>
    <property type="match status" value="1"/>
</dbReference>
<sequence>MSKHLDRGAAAVKSSSVVLFPQQPALQLIYDTAPIGLACLSPDCRYLQINQRLTEICGISVEDHLGRSVRDCVPALAEAVEDIVRSIMDTGEPVTGIEVAGQRADQIGERFWITYWHPLRSPSGEIVGINVAAEEITERKRAEAALQASEQETRHARDAAEAALQNLRETQNSLIEAEKLAALGRLVAGIAHEVNNPVGTSLTVASALERKTATFAAKVAQGNLGRSSLNDFIESSRQASAQLVANLTRAAELIQSFKQVAADRNVSNPRIFDLGELTEQVATSLRPGLGKQNLTLNVECQPDLTMNSYPGPYGQVLTNLFLNAVAHAFPDDKEGTVSIKVLASGSDHVEILFSDDGCGMSRGVLRKAFDPFFTTRRDQGSTGLGLHVVYSIVTNCLGGRLNLDSKPGEGTKIQIILPRVVPAGLAAT</sequence>
<dbReference type="PRINTS" id="PR00344">
    <property type="entry name" value="BCTRLSENSOR"/>
</dbReference>
<dbReference type="AlphaFoldDB" id="A0A1M5PM01"/>
<evidence type="ECO:0000259" key="5">
    <source>
        <dbReference type="PROSITE" id="PS50109"/>
    </source>
</evidence>
<dbReference type="SUPFAM" id="SSF55874">
    <property type="entry name" value="ATPase domain of HSP90 chaperone/DNA topoisomerase II/histidine kinase"/>
    <property type="match status" value="1"/>
</dbReference>
<dbReference type="SUPFAM" id="SSF55785">
    <property type="entry name" value="PYP-like sensor domain (PAS domain)"/>
    <property type="match status" value="1"/>
</dbReference>
<dbReference type="CDD" id="cd00130">
    <property type="entry name" value="PAS"/>
    <property type="match status" value="1"/>
</dbReference>
<dbReference type="InterPro" id="IPR035965">
    <property type="entry name" value="PAS-like_dom_sf"/>
</dbReference>
<dbReference type="InterPro" id="IPR000014">
    <property type="entry name" value="PAS"/>
</dbReference>
<feature type="coiled-coil region" evidence="4">
    <location>
        <begin position="132"/>
        <end position="180"/>
    </location>
</feature>
<dbReference type="SMART" id="SM00387">
    <property type="entry name" value="HATPase_c"/>
    <property type="match status" value="1"/>
</dbReference>
<dbReference type="Proteomes" id="UP000189796">
    <property type="component" value="Chromosome I"/>
</dbReference>
<dbReference type="EC" id="2.7.13.3" evidence="2"/>
<gene>
    <name evidence="7" type="ORF">SAMN05443248_3428</name>
</gene>
<reference evidence="7 8" key="1">
    <citation type="submission" date="2016-11" db="EMBL/GenBank/DDBJ databases">
        <authorList>
            <person name="Jaros S."/>
            <person name="Januszkiewicz K."/>
            <person name="Wedrychowicz H."/>
        </authorList>
    </citation>
    <scope>NUCLEOTIDE SEQUENCE [LARGE SCALE GENOMIC DNA]</scope>
    <source>
        <strain evidence="7 8">GAS138</strain>
    </source>
</reference>
<evidence type="ECO:0000313" key="8">
    <source>
        <dbReference type="Proteomes" id="UP000189796"/>
    </source>
</evidence>
<dbReference type="InterPro" id="IPR000700">
    <property type="entry name" value="PAS-assoc_C"/>
</dbReference>
<dbReference type="Gene3D" id="3.30.565.10">
    <property type="entry name" value="Histidine kinase-like ATPase, C-terminal domain"/>
    <property type="match status" value="1"/>
</dbReference>
<feature type="domain" description="PAC" evidence="6">
    <location>
        <begin position="95"/>
        <end position="148"/>
    </location>
</feature>
<dbReference type="Gene3D" id="1.10.287.130">
    <property type="match status" value="1"/>
</dbReference>
<evidence type="ECO:0000313" key="7">
    <source>
        <dbReference type="EMBL" id="SHH02855.1"/>
    </source>
</evidence>
<dbReference type="Gene3D" id="3.30.450.20">
    <property type="entry name" value="PAS domain"/>
    <property type="match status" value="1"/>
</dbReference>
<name>A0A1M5PM01_9BRAD</name>
<keyword evidence="3" id="KW-0597">Phosphoprotein</keyword>
<evidence type="ECO:0000259" key="6">
    <source>
        <dbReference type="PROSITE" id="PS50113"/>
    </source>
</evidence>
<dbReference type="InterPro" id="IPR004358">
    <property type="entry name" value="Sig_transdc_His_kin-like_C"/>
</dbReference>
<evidence type="ECO:0000256" key="4">
    <source>
        <dbReference type="SAM" id="Coils"/>
    </source>
</evidence>
<dbReference type="InterPro" id="IPR036890">
    <property type="entry name" value="HATPase_C_sf"/>
</dbReference>
<dbReference type="EMBL" id="LT670817">
    <property type="protein sequence ID" value="SHH02855.1"/>
    <property type="molecule type" value="Genomic_DNA"/>
</dbReference>
<comment type="catalytic activity">
    <reaction evidence="1">
        <text>ATP + protein L-histidine = ADP + protein N-phospho-L-histidine.</text>
        <dbReference type="EC" id="2.7.13.3"/>
    </reaction>
</comment>
<feature type="domain" description="Histidine kinase" evidence="5">
    <location>
        <begin position="189"/>
        <end position="421"/>
    </location>
</feature>
<dbReference type="GO" id="GO:0000155">
    <property type="term" value="F:phosphorelay sensor kinase activity"/>
    <property type="evidence" value="ECO:0007669"/>
    <property type="project" value="InterPro"/>
</dbReference>
<dbReference type="InterPro" id="IPR003594">
    <property type="entry name" value="HATPase_dom"/>
</dbReference>
<dbReference type="InterPro" id="IPR005467">
    <property type="entry name" value="His_kinase_dom"/>
</dbReference>
<evidence type="ECO:0000256" key="3">
    <source>
        <dbReference type="ARBA" id="ARBA00022553"/>
    </source>
</evidence>
<dbReference type="PANTHER" id="PTHR43065">
    <property type="entry name" value="SENSOR HISTIDINE KINASE"/>
    <property type="match status" value="1"/>
</dbReference>
<protein>
    <recommendedName>
        <fullName evidence="2">histidine kinase</fullName>
        <ecNumber evidence="2">2.7.13.3</ecNumber>
    </recommendedName>
</protein>
<dbReference type="PROSITE" id="PS50109">
    <property type="entry name" value="HIS_KIN"/>
    <property type="match status" value="1"/>
</dbReference>
<dbReference type="CDD" id="cd00082">
    <property type="entry name" value="HisKA"/>
    <property type="match status" value="1"/>
</dbReference>